<dbReference type="PROSITE" id="PS50005">
    <property type="entry name" value="TPR"/>
    <property type="match status" value="3"/>
</dbReference>
<dbReference type="EMBL" id="SNRY01002308">
    <property type="protein sequence ID" value="KAA6325713.1"/>
    <property type="molecule type" value="Genomic_DNA"/>
</dbReference>
<dbReference type="PANTHER" id="PTHR12558:SF13">
    <property type="entry name" value="CELL DIVISION CYCLE PROTEIN 27 HOMOLOG"/>
    <property type="match status" value="1"/>
</dbReference>
<dbReference type="SUPFAM" id="SSF48452">
    <property type="entry name" value="TPR-like"/>
    <property type="match status" value="1"/>
</dbReference>
<dbReference type="Pfam" id="PF13432">
    <property type="entry name" value="TPR_16"/>
    <property type="match status" value="1"/>
</dbReference>
<reference evidence="1" key="1">
    <citation type="submission" date="2019-03" db="EMBL/GenBank/DDBJ databases">
        <title>Single cell metagenomics reveals metabolic interactions within the superorganism composed of flagellate Streblomastix strix and complex community of Bacteroidetes bacteria on its surface.</title>
        <authorList>
            <person name="Treitli S.C."/>
            <person name="Kolisko M."/>
            <person name="Husnik F."/>
            <person name="Keeling P."/>
            <person name="Hampl V."/>
        </authorList>
    </citation>
    <scope>NUCLEOTIDE SEQUENCE</scope>
    <source>
        <strain evidence="1">STM</strain>
    </source>
</reference>
<dbReference type="AlphaFoldDB" id="A0A5J4QZ59"/>
<dbReference type="Gene3D" id="1.25.40.10">
    <property type="entry name" value="Tetratricopeptide repeat domain"/>
    <property type="match status" value="1"/>
</dbReference>
<protein>
    <recommendedName>
        <fullName evidence="2">Tetratricopeptide repeat protein</fullName>
    </recommendedName>
</protein>
<dbReference type="InterPro" id="IPR011990">
    <property type="entry name" value="TPR-like_helical_dom_sf"/>
</dbReference>
<comment type="caution">
    <text evidence="1">The sequence shown here is derived from an EMBL/GenBank/DDBJ whole genome shotgun (WGS) entry which is preliminary data.</text>
</comment>
<evidence type="ECO:0000313" key="1">
    <source>
        <dbReference type="EMBL" id="KAA6325713.1"/>
    </source>
</evidence>
<dbReference type="InterPro" id="IPR019734">
    <property type="entry name" value="TPR_rpt"/>
</dbReference>
<sequence>MNDPYIDENYQKIIGLINQKRLKEAFVLLERLLSESALWDLSNQLQQIQTSYNYMLQYMRLGVPDPDRKKVYQKLRTDTIEITDWARIERLAFSPTYFLYHRVRTTLSAPFTIKTALKELENYADDMAVASLYDHNNADNDPFYGTRKRHEEVYHILFLAVWTNCAWSSLEASEANELLRSVVVPVNDVCLFVSAVTLSLMECFDLRKFLYLFDAYNHNATEINQRALIGIALIIHLYIERLSLYPEVAMRLAFLNEKETFGKELNCIYIQLLLCRETEKIDKKMREEIIPEMLKSVKNFRNTRLNLEETDEEKDDYNPDWQDAIEQSGLGDKIREITDLQVEGADIYMSTFSALKTYPFFRSISNWFYPFDKQHSEVVKEMEMQKNNAIMDVIFQAPFFCDSDKYSLCFTMATISPSQRDAMISQMTAGQDWDEFSKKQDALMMEERAKQPETLSSQYLRNLYRFLKLHPRRHEFRDVFDERIELHKYPVLADVLDIPEHLLKIADYYFRKNYPAEAAEIYANIVVQTDGNAELFQKIGYCKQKEKKYAEAIDAYLKADMLQPDNLWTNRHLAACYRIIRSFEKALKYYREIETIQPDDSNVLFYIGSCFAGLERYDEALNYFYKLDLLESDSFKAWRAIGWCSFVIGKYEQAEKYYNKILEKKPLASDYLNAGHVVWSMKRTEKAIELYSKAIEQCGNKNDFLEWFYKDCTVLMKQGIDEEDIWLMLDLL</sequence>
<accession>A0A5J4QZ59</accession>
<proteinExistence type="predicted"/>
<evidence type="ECO:0008006" key="2">
    <source>
        <dbReference type="Google" id="ProtNLM"/>
    </source>
</evidence>
<organism evidence="1">
    <name type="scientific">termite gut metagenome</name>
    <dbReference type="NCBI Taxonomy" id="433724"/>
    <lineage>
        <taxon>unclassified sequences</taxon>
        <taxon>metagenomes</taxon>
        <taxon>organismal metagenomes</taxon>
    </lineage>
</organism>
<gene>
    <name evidence="1" type="ORF">EZS27_025106</name>
</gene>
<dbReference type="SMART" id="SM00028">
    <property type="entry name" value="TPR"/>
    <property type="match status" value="5"/>
</dbReference>
<name>A0A5J4QZ59_9ZZZZ</name>
<dbReference type="PANTHER" id="PTHR12558">
    <property type="entry name" value="CELL DIVISION CYCLE 16,23,27"/>
    <property type="match status" value="1"/>
</dbReference>
<dbReference type="Pfam" id="PF13181">
    <property type="entry name" value="TPR_8"/>
    <property type="match status" value="2"/>
</dbReference>